<comment type="caution">
    <text evidence="2">The sequence shown here is derived from an EMBL/GenBank/DDBJ whole genome shotgun (WGS) entry which is preliminary data.</text>
</comment>
<proteinExistence type="predicted"/>
<accession>A0A7C9HVU7</accession>
<dbReference type="RefSeq" id="WP_156642070.1">
    <property type="nucleotide sequence ID" value="NZ_WOXT01000003.1"/>
</dbReference>
<dbReference type="EMBL" id="WOXT01000003">
    <property type="protein sequence ID" value="MUV14718.1"/>
    <property type="molecule type" value="Genomic_DNA"/>
</dbReference>
<keyword evidence="1" id="KW-0812">Transmembrane</keyword>
<name>A0A7C9HVU7_9GAMM</name>
<dbReference type="AlphaFoldDB" id="A0A7C9HVU7"/>
<dbReference type="Proteomes" id="UP000479692">
    <property type="component" value="Unassembled WGS sequence"/>
</dbReference>
<keyword evidence="1" id="KW-0472">Membrane</keyword>
<reference evidence="2 3" key="1">
    <citation type="submission" date="2019-12" db="EMBL/GenBank/DDBJ databases">
        <authorList>
            <person name="Xu J."/>
        </authorList>
    </citation>
    <scope>NUCLEOTIDE SEQUENCE [LARGE SCALE GENOMIC DNA]</scope>
    <source>
        <strain evidence="2 3">HX-5-24</strain>
    </source>
</reference>
<evidence type="ECO:0008006" key="4">
    <source>
        <dbReference type="Google" id="ProtNLM"/>
    </source>
</evidence>
<organism evidence="2 3">
    <name type="scientific">Noviluteimonas gilva</name>
    <dbReference type="NCBI Taxonomy" id="2682097"/>
    <lineage>
        <taxon>Bacteria</taxon>
        <taxon>Pseudomonadati</taxon>
        <taxon>Pseudomonadota</taxon>
        <taxon>Gammaproteobacteria</taxon>
        <taxon>Lysobacterales</taxon>
        <taxon>Lysobacteraceae</taxon>
        <taxon>Noviluteimonas</taxon>
    </lineage>
</organism>
<keyword evidence="3" id="KW-1185">Reference proteome</keyword>
<feature type="transmembrane region" description="Helical" evidence="1">
    <location>
        <begin position="14"/>
        <end position="32"/>
    </location>
</feature>
<evidence type="ECO:0000256" key="1">
    <source>
        <dbReference type="SAM" id="Phobius"/>
    </source>
</evidence>
<evidence type="ECO:0000313" key="3">
    <source>
        <dbReference type="Proteomes" id="UP000479692"/>
    </source>
</evidence>
<sequence length="232" mass="25026">MAVTGSESGAVRKAAWSIGVFVVGLAILVLAGKSATMREARSKEEAAHAVAVSQVASALWAAAERNRQALRTYRGKVAAYSAAMDPRRIVEPEGAAQARDAIDRFRAACAELDVARSASDMRLLQQVNAIPAGGDAPRNVRDALERIEAFGQGLRENQRAQADALLQLVAFLADHADRMTFDNRGPVFNDPADLAAYHTLAQTARGLSNEERQLTESIELATRDEFARLARL</sequence>
<gene>
    <name evidence="2" type="ORF">GN331_10935</name>
</gene>
<protein>
    <recommendedName>
        <fullName evidence="4">Methyl-accepting chemotaxis protein</fullName>
    </recommendedName>
</protein>
<evidence type="ECO:0000313" key="2">
    <source>
        <dbReference type="EMBL" id="MUV14718.1"/>
    </source>
</evidence>
<keyword evidence="1" id="KW-1133">Transmembrane helix</keyword>